<dbReference type="EMBL" id="SIHI01000020">
    <property type="protein sequence ID" value="TWT48212.1"/>
    <property type="molecule type" value="Genomic_DNA"/>
</dbReference>
<comment type="caution">
    <text evidence="1">The sequence shown here is derived from an EMBL/GenBank/DDBJ whole genome shotgun (WGS) entry which is preliminary data.</text>
</comment>
<sequence>MGRKSASGCGMNSAHQKIFFQVARSLKVWILVRATNPESLQFIGPGYPDIVPKPLLCKAKTAETGPHAGLVVCPMMVPDSFSVARFDRAVTTWNSWAPKWVASTMEQSFRKEPEFGAPIDFMQKLYPGIRRDGLPDTYGVIDSEYDPRYGCVVLLQGGRRFLIHGDYDLYDVIDPADPRDISQFVRKVNGAKSAYGRRTQEVQKLLNQGLGADMVQHGEDLAWYGSHSNDMILGFSPDPSVKGLLVVHSFGQGPRAIERVFREAFEGRKPGGSHSRD</sequence>
<organism evidence="1 2">
    <name type="scientific">Thalassoglobus neptunius</name>
    <dbReference type="NCBI Taxonomy" id="1938619"/>
    <lineage>
        <taxon>Bacteria</taxon>
        <taxon>Pseudomonadati</taxon>
        <taxon>Planctomycetota</taxon>
        <taxon>Planctomycetia</taxon>
        <taxon>Planctomycetales</taxon>
        <taxon>Planctomycetaceae</taxon>
        <taxon>Thalassoglobus</taxon>
    </lineage>
</organism>
<gene>
    <name evidence="1" type="ORF">KOR42_40030</name>
</gene>
<proteinExistence type="predicted"/>
<protein>
    <submittedName>
        <fullName evidence="1">Anthrax toxin LF subunit</fullName>
    </submittedName>
</protein>
<evidence type="ECO:0000313" key="1">
    <source>
        <dbReference type="EMBL" id="TWT48212.1"/>
    </source>
</evidence>
<dbReference type="AlphaFoldDB" id="A0A5C5WEP1"/>
<evidence type="ECO:0000313" key="2">
    <source>
        <dbReference type="Proteomes" id="UP000317243"/>
    </source>
</evidence>
<keyword evidence="2" id="KW-1185">Reference proteome</keyword>
<dbReference type="SUPFAM" id="SSF81298">
    <property type="entry name" value="Adenylylcyclase toxin (the edema factor)"/>
    <property type="match status" value="1"/>
</dbReference>
<accession>A0A5C5WEP1</accession>
<dbReference type="Proteomes" id="UP000317243">
    <property type="component" value="Unassembled WGS sequence"/>
</dbReference>
<reference evidence="1 2" key="1">
    <citation type="submission" date="2019-02" db="EMBL/GenBank/DDBJ databases">
        <title>Deep-cultivation of Planctomycetes and their phenomic and genomic characterization uncovers novel biology.</title>
        <authorList>
            <person name="Wiegand S."/>
            <person name="Jogler M."/>
            <person name="Boedeker C."/>
            <person name="Pinto D."/>
            <person name="Vollmers J."/>
            <person name="Rivas-Marin E."/>
            <person name="Kohn T."/>
            <person name="Peeters S.H."/>
            <person name="Heuer A."/>
            <person name="Rast P."/>
            <person name="Oberbeckmann S."/>
            <person name="Bunk B."/>
            <person name="Jeske O."/>
            <person name="Meyerdierks A."/>
            <person name="Storesund J.E."/>
            <person name="Kallscheuer N."/>
            <person name="Luecker S."/>
            <person name="Lage O.M."/>
            <person name="Pohl T."/>
            <person name="Merkel B.J."/>
            <person name="Hornburger P."/>
            <person name="Mueller R.-W."/>
            <person name="Bruemmer F."/>
            <person name="Labrenz M."/>
            <person name="Spormann A.M."/>
            <person name="Op Den Camp H."/>
            <person name="Overmann J."/>
            <person name="Amann R."/>
            <person name="Jetten M.S.M."/>
            <person name="Mascher T."/>
            <person name="Medema M.H."/>
            <person name="Devos D.P."/>
            <person name="Kaster A.-K."/>
            <person name="Ovreas L."/>
            <person name="Rohde M."/>
            <person name="Galperin M.Y."/>
            <person name="Jogler C."/>
        </authorList>
    </citation>
    <scope>NUCLEOTIDE SEQUENCE [LARGE SCALE GENOMIC DNA]</scope>
    <source>
        <strain evidence="1 2">KOR42</strain>
    </source>
</reference>
<name>A0A5C5WEP1_9PLAN</name>
<dbReference type="InterPro" id="IPR035099">
    <property type="entry name" value="Anthrax_toxin_C-terminal"/>
</dbReference>
<dbReference type="RefSeq" id="WP_231741007.1">
    <property type="nucleotide sequence ID" value="NZ_SIHI01000020.1"/>
</dbReference>